<dbReference type="GO" id="GO:0031629">
    <property type="term" value="P:synaptic vesicle fusion to presynaptic active zone membrane"/>
    <property type="evidence" value="ECO:0007669"/>
    <property type="project" value="TreeGrafter"/>
</dbReference>
<comment type="caution">
    <text evidence="9">The sequence shown here is derived from an EMBL/GenBank/DDBJ whole genome shotgun (WGS) entry which is preliminary data.</text>
</comment>
<dbReference type="GO" id="GO:0031201">
    <property type="term" value="C:SNARE complex"/>
    <property type="evidence" value="ECO:0007669"/>
    <property type="project" value="TreeGrafter"/>
</dbReference>
<evidence type="ECO:0000256" key="2">
    <source>
        <dbReference type="ARBA" id="ARBA00009063"/>
    </source>
</evidence>
<feature type="domain" description="T-SNARE coiled-coil homology" evidence="8">
    <location>
        <begin position="201"/>
        <end position="263"/>
    </location>
</feature>
<dbReference type="InterPro" id="IPR000727">
    <property type="entry name" value="T_SNARE_dom"/>
</dbReference>
<sequence>MTKDRISELMNLMKGYNDVQVGQDDVTSDTRESVPEETSRSITTFLEQVQSCRDEIKSMRDQIDILKRYHRDIQRSLNDSTRKELERKVEDKKAIITSAIMTIRNNIKSIQEIFVVKKASPAMVRMREVQINSLVRSINDVTEQYYNCLVDHSQKCKKLLYDMISIVDDNESNFEELIQQGKVAFFVNNLLLNELEQKINFRAVEDRHADIIKVEKSIEELKNLTQDLWLVVAIQSERVEYVEQYVQKTAKKVDDAAKTIDHASKLRNKTRKRKLLIALLCFFIILTVLVIVTFL</sequence>
<dbReference type="GO" id="GO:0008021">
    <property type="term" value="C:synaptic vesicle"/>
    <property type="evidence" value="ECO:0007669"/>
    <property type="project" value="TreeGrafter"/>
</dbReference>
<keyword evidence="5 7" id="KW-1133">Transmembrane helix</keyword>
<dbReference type="Gene3D" id="1.20.58.70">
    <property type="match status" value="1"/>
</dbReference>
<evidence type="ECO:0000256" key="7">
    <source>
        <dbReference type="SAM" id="Phobius"/>
    </source>
</evidence>
<dbReference type="InterPro" id="IPR045242">
    <property type="entry name" value="Syntaxin"/>
</dbReference>
<dbReference type="Pfam" id="PF00804">
    <property type="entry name" value="Syntaxin"/>
    <property type="match status" value="1"/>
</dbReference>
<name>A0AAW2HST8_9NEOP</name>
<comment type="similarity">
    <text evidence="2">Belongs to the syntaxin family.</text>
</comment>
<dbReference type="GO" id="GO:0006886">
    <property type="term" value="P:intracellular protein transport"/>
    <property type="evidence" value="ECO:0007669"/>
    <property type="project" value="TreeGrafter"/>
</dbReference>
<dbReference type="SMART" id="SM00397">
    <property type="entry name" value="t_SNARE"/>
    <property type="match status" value="1"/>
</dbReference>
<dbReference type="InterPro" id="IPR006011">
    <property type="entry name" value="Syntaxin_N"/>
</dbReference>
<dbReference type="PANTHER" id="PTHR19957:SF307">
    <property type="entry name" value="PROTEIN SSO1-RELATED"/>
    <property type="match status" value="1"/>
</dbReference>
<comment type="subcellular location">
    <subcellularLocation>
        <location evidence="1">Membrane</location>
        <topology evidence="1">Single-pass type IV membrane protein</topology>
    </subcellularLocation>
</comment>
<keyword evidence="4" id="KW-0813">Transport</keyword>
<keyword evidence="6 7" id="KW-0472">Membrane</keyword>
<dbReference type="PROSITE" id="PS50192">
    <property type="entry name" value="T_SNARE"/>
    <property type="match status" value="1"/>
</dbReference>
<proteinExistence type="inferred from homology"/>
<evidence type="ECO:0000256" key="4">
    <source>
        <dbReference type="ARBA" id="ARBA00022775"/>
    </source>
</evidence>
<reference evidence="9" key="1">
    <citation type="journal article" date="2024" name="Gigascience">
        <title>Chromosome-level genome of the poultry shaft louse Menopon gallinae provides insight into the host-switching and adaptive evolution of parasitic lice.</title>
        <authorList>
            <person name="Xu Y."/>
            <person name="Ma L."/>
            <person name="Liu S."/>
            <person name="Liang Y."/>
            <person name="Liu Q."/>
            <person name="He Z."/>
            <person name="Tian L."/>
            <person name="Duan Y."/>
            <person name="Cai W."/>
            <person name="Li H."/>
            <person name="Song F."/>
        </authorList>
    </citation>
    <scope>NUCLEOTIDE SEQUENCE</scope>
    <source>
        <strain evidence="9">Cailab_2023a</strain>
    </source>
</reference>
<dbReference type="Gene3D" id="1.20.5.110">
    <property type="match status" value="1"/>
</dbReference>
<dbReference type="GO" id="GO:0000149">
    <property type="term" value="F:SNARE binding"/>
    <property type="evidence" value="ECO:0007669"/>
    <property type="project" value="TreeGrafter"/>
</dbReference>
<evidence type="ECO:0000256" key="3">
    <source>
        <dbReference type="ARBA" id="ARBA00022692"/>
    </source>
</evidence>
<feature type="transmembrane region" description="Helical" evidence="7">
    <location>
        <begin position="275"/>
        <end position="294"/>
    </location>
</feature>
<evidence type="ECO:0000256" key="1">
    <source>
        <dbReference type="ARBA" id="ARBA00004211"/>
    </source>
</evidence>
<organism evidence="9">
    <name type="scientific">Menopon gallinae</name>
    <name type="common">poultry shaft louse</name>
    <dbReference type="NCBI Taxonomy" id="328185"/>
    <lineage>
        <taxon>Eukaryota</taxon>
        <taxon>Metazoa</taxon>
        <taxon>Ecdysozoa</taxon>
        <taxon>Arthropoda</taxon>
        <taxon>Hexapoda</taxon>
        <taxon>Insecta</taxon>
        <taxon>Pterygota</taxon>
        <taxon>Neoptera</taxon>
        <taxon>Paraneoptera</taxon>
        <taxon>Psocodea</taxon>
        <taxon>Troctomorpha</taxon>
        <taxon>Phthiraptera</taxon>
        <taxon>Amblycera</taxon>
        <taxon>Menoponidae</taxon>
        <taxon>Menopon</taxon>
    </lineage>
</organism>
<dbReference type="GO" id="GO:0048278">
    <property type="term" value="P:vesicle docking"/>
    <property type="evidence" value="ECO:0007669"/>
    <property type="project" value="TreeGrafter"/>
</dbReference>
<dbReference type="PANTHER" id="PTHR19957">
    <property type="entry name" value="SYNTAXIN"/>
    <property type="match status" value="1"/>
</dbReference>
<evidence type="ECO:0000259" key="8">
    <source>
        <dbReference type="PROSITE" id="PS50192"/>
    </source>
</evidence>
<gene>
    <name evidence="9" type="ORF">PYX00_005545</name>
</gene>
<evidence type="ECO:0000256" key="5">
    <source>
        <dbReference type="ARBA" id="ARBA00022989"/>
    </source>
</evidence>
<dbReference type="GO" id="GO:0005484">
    <property type="term" value="F:SNAP receptor activity"/>
    <property type="evidence" value="ECO:0007669"/>
    <property type="project" value="TreeGrafter"/>
</dbReference>
<dbReference type="SUPFAM" id="SSF47661">
    <property type="entry name" value="t-snare proteins"/>
    <property type="match status" value="1"/>
</dbReference>
<dbReference type="InterPro" id="IPR010989">
    <property type="entry name" value="SNARE"/>
</dbReference>
<dbReference type="EMBL" id="JARGDH010000003">
    <property type="protein sequence ID" value="KAL0272668.1"/>
    <property type="molecule type" value="Genomic_DNA"/>
</dbReference>
<dbReference type="GO" id="GO:0048787">
    <property type="term" value="C:presynaptic active zone membrane"/>
    <property type="evidence" value="ECO:0007669"/>
    <property type="project" value="TreeGrafter"/>
</dbReference>
<keyword evidence="3 7" id="KW-0812">Transmembrane</keyword>
<protein>
    <recommendedName>
        <fullName evidence="8">t-SNARE coiled-coil homology domain-containing protein</fullName>
    </recommendedName>
</protein>
<evidence type="ECO:0000256" key="6">
    <source>
        <dbReference type="ARBA" id="ARBA00023136"/>
    </source>
</evidence>
<evidence type="ECO:0000313" key="9">
    <source>
        <dbReference type="EMBL" id="KAL0272668.1"/>
    </source>
</evidence>
<keyword evidence="4" id="KW-0532">Neurotransmitter transport</keyword>
<dbReference type="AlphaFoldDB" id="A0AAW2HST8"/>
<accession>A0AAW2HST8</accession>